<evidence type="ECO:0000256" key="2">
    <source>
        <dbReference type="SAM" id="Phobius"/>
    </source>
</evidence>
<feature type="transmembrane region" description="Helical" evidence="2">
    <location>
        <begin position="250"/>
        <end position="273"/>
    </location>
</feature>
<evidence type="ECO:0000256" key="1">
    <source>
        <dbReference type="SAM" id="MobiDB-lite"/>
    </source>
</evidence>
<feature type="region of interest" description="Disordered" evidence="1">
    <location>
        <begin position="154"/>
        <end position="243"/>
    </location>
</feature>
<reference evidence="3 4" key="1">
    <citation type="submission" date="2016-04" db="EMBL/GenBank/DDBJ databases">
        <title>A degradative enzymes factory behind the ericoid mycorrhizal symbiosis.</title>
        <authorList>
            <consortium name="DOE Joint Genome Institute"/>
            <person name="Martino E."/>
            <person name="Morin E."/>
            <person name="Grelet G."/>
            <person name="Kuo A."/>
            <person name="Kohler A."/>
            <person name="Daghino S."/>
            <person name="Barry K."/>
            <person name="Choi C."/>
            <person name="Cichocki N."/>
            <person name="Clum A."/>
            <person name="Copeland A."/>
            <person name="Hainaut M."/>
            <person name="Haridas S."/>
            <person name="Labutti K."/>
            <person name="Lindquist E."/>
            <person name="Lipzen A."/>
            <person name="Khouja H.-R."/>
            <person name="Murat C."/>
            <person name="Ohm R."/>
            <person name="Olson A."/>
            <person name="Spatafora J."/>
            <person name="Veneault-Fourrey C."/>
            <person name="Henrissat B."/>
            <person name="Grigoriev I."/>
            <person name="Martin F."/>
            <person name="Perotto S."/>
        </authorList>
    </citation>
    <scope>NUCLEOTIDE SEQUENCE [LARGE SCALE GENOMIC DNA]</scope>
    <source>
        <strain evidence="3 4">E</strain>
    </source>
</reference>
<dbReference type="Proteomes" id="UP000235371">
    <property type="component" value="Unassembled WGS sequence"/>
</dbReference>
<feature type="compositionally biased region" description="Basic and acidic residues" evidence="1">
    <location>
        <begin position="313"/>
        <end position="325"/>
    </location>
</feature>
<keyword evidence="2" id="KW-1133">Transmembrane helix</keyword>
<dbReference type="AlphaFoldDB" id="A0A2J6SZ31"/>
<protein>
    <recommendedName>
        <fullName evidence="5">Mid2 domain-containing protein</fullName>
    </recommendedName>
</protein>
<proteinExistence type="predicted"/>
<dbReference type="EMBL" id="KZ613853">
    <property type="protein sequence ID" value="PMD56040.1"/>
    <property type="molecule type" value="Genomic_DNA"/>
</dbReference>
<keyword evidence="4" id="KW-1185">Reference proteome</keyword>
<dbReference type="InParanoid" id="A0A2J6SZ31"/>
<dbReference type="RefSeq" id="XP_024732944.1">
    <property type="nucleotide sequence ID" value="XM_024887871.1"/>
</dbReference>
<keyword evidence="2" id="KW-0812">Transmembrane</keyword>
<gene>
    <name evidence="3" type="ORF">K444DRAFT_694556</name>
</gene>
<sequence length="347" mass="36571">MLAWLAKRWRSPSITQRWAFQYFSSAQSYLVSRVKIFSQVIAAAALATIASAQITFNGSQIVCPASGGDFCSSNLYRVISSFGVLMESLSLVIATITSPVNLHLGSTLRRVGKQAPPLATQLAPRNLPPSCIVYCSSGNCPKDFTLPNCTPSFVSSSTSSPTSVSPAISSSSTTRAPPPASSSSDTPTGTSNPNSSTSIPKSPSSTPNSNTSNPNSSTSTSDPTKLESPQQSTTSSSTLKQSGLSTGAKVGIGVGVTIGVLFFLALSVFTFWYGRRSAALRKGDRARELNKPELGPGIPRRRELADTSVPLTSEEKGELDRRRAAELSGTPISPVELSSERAELQTL</sequence>
<keyword evidence="2" id="KW-0472">Membrane</keyword>
<dbReference type="STRING" id="1095630.A0A2J6SZ31"/>
<accession>A0A2J6SZ31</accession>
<evidence type="ECO:0008006" key="5">
    <source>
        <dbReference type="Google" id="ProtNLM"/>
    </source>
</evidence>
<dbReference type="GeneID" id="36595947"/>
<organism evidence="3 4">
    <name type="scientific">Hyaloscypha bicolor E</name>
    <dbReference type="NCBI Taxonomy" id="1095630"/>
    <lineage>
        <taxon>Eukaryota</taxon>
        <taxon>Fungi</taxon>
        <taxon>Dikarya</taxon>
        <taxon>Ascomycota</taxon>
        <taxon>Pezizomycotina</taxon>
        <taxon>Leotiomycetes</taxon>
        <taxon>Helotiales</taxon>
        <taxon>Hyaloscyphaceae</taxon>
        <taxon>Hyaloscypha</taxon>
        <taxon>Hyaloscypha bicolor</taxon>
    </lineage>
</organism>
<evidence type="ECO:0000313" key="3">
    <source>
        <dbReference type="EMBL" id="PMD56040.1"/>
    </source>
</evidence>
<feature type="region of interest" description="Disordered" evidence="1">
    <location>
        <begin position="305"/>
        <end position="347"/>
    </location>
</feature>
<evidence type="ECO:0000313" key="4">
    <source>
        <dbReference type="Proteomes" id="UP000235371"/>
    </source>
</evidence>
<name>A0A2J6SZ31_9HELO</name>
<feature type="compositionally biased region" description="Basic and acidic residues" evidence="1">
    <location>
        <begin position="338"/>
        <end position="347"/>
    </location>
</feature>